<dbReference type="EMBL" id="CP011035">
    <property type="protein sequence ID" value="ALS35091.1"/>
    <property type="molecule type" value="Genomic_DNA"/>
</dbReference>
<feature type="transmembrane region" description="Helical" evidence="1">
    <location>
        <begin position="27"/>
        <end position="44"/>
    </location>
</feature>
<organism evidence="2">
    <name type="scientific">Pseudoalteromonas translucida KMM 520</name>
    <dbReference type="NCBI Taxonomy" id="1315283"/>
    <lineage>
        <taxon>Bacteria</taxon>
        <taxon>Pseudomonadati</taxon>
        <taxon>Pseudomonadota</taxon>
        <taxon>Gammaproteobacteria</taxon>
        <taxon>Alteromonadales</taxon>
        <taxon>Pseudoalteromonadaceae</taxon>
        <taxon>Pseudoalteromonas</taxon>
    </lineage>
</organism>
<reference evidence="2 3" key="1">
    <citation type="submission" date="2015-03" db="EMBL/GenBank/DDBJ databases">
        <authorList>
            <person name="Murphy D."/>
        </authorList>
    </citation>
    <scope>NUCLEOTIDE SEQUENCE [LARGE SCALE GENOMIC DNA]</scope>
    <source>
        <strain evidence="2 3">KMM 520</strain>
    </source>
</reference>
<dbReference type="OrthoDB" id="8704084at2"/>
<protein>
    <submittedName>
        <fullName evidence="2">Uncharacterized protein</fullName>
    </submittedName>
</protein>
<name>A0A0U2NLA7_9GAMM</name>
<sequence length="113" mass="12293">MQKSFKAALLSALIYPGAGHFALQKRLIGAIFAGVFSVLLLLTLQDAYAMAQCIANDIVNTRGGASFDDILAAVKHPSAHCAVLGQYQYIYLMLVIWFLSIVDAYRLGKKAVK</sequence>
<dbReference type="KEGG" id="ptn:PTRA_b0646"/>
<dbReference type="RefSeq" id="WP_058375042.1">
    <property type="nucleotide sequence ID" value="NZ_CP011035.1"/>
</dbReference>
<feature type="transmembrane region" description="Helical" evidence="1">
    <location>
        <begin position="89"/>
        <end position="108"/>
    </location>
</feature>
<keyword evidence="1" id="KW-0472">Membrane</keyword>
<accession>A0A0U2NLA7</accession>
<evidence type="ECO:0000313" key="2">
    <source>
        <dbReference type="EMBL" id="ALS35091.1"/>
    </source>
</evidence>
<dbReference type="PATRIC" id="fig|1315283.4.peg.3681"/>
<evidence type="ECO:0000313" key="3">
    <source>
        <dbReference type="Proteomes" id="UP000065261"/>
    </source>
</evidence>
<keyword evidence="1" id="KW-1133">Transmembrane helix</keyword>
<gene>
    <name evidence="2" type="ORF">PTRA_b0646</name>
</gene>
<dbReference type="AlphaFoldDB" id="A0A0U2NLA7"/>
<dbReference type="Proteomes" id="UP000065261">
    <property type="component" value="Chromosome II"/>
</dbReference>
<evidence type="ECO:0000256" key="1">
    <source>
        <dbReference type="SAM" id="Phobius"/>
    </source>
</evidence>
<keyword evidence="1" id="KW-0812">Transmembrane</keyword>
<proteinExistence type="predicted"/>